<dbReference type="SUPFAM" id="SSF52047">
    <property type="entry name" value="RNI-like"/>
    <property type="match status" value="1"/>
</dbReference>
<proteinExistence type="predicted"/>
<dbReference type="InterPro" id="IPR055414">
    <property type="entry name" value="LRR_R13L4/SHOC2-like"/>
</dbReference>
<name>A0A834HDX1_RHOSS</name>
<protein>
    <recommendedName>
        <fullName evidence="9">Rx N-terminal domain-containing protein</fullName>
    </recommendedName>
</protein>
<evidence type="ECO:0000256" key="3">
    <source>
        <dbReference type="ARBA" id="ARBA00022821"/>
    </source>
</evidence>
<keyword evidence="8" id="KW-1185">Reference proteome</keyword>
<accession>A0A834HDX1</accession>
<sequence>MGSSISSEILCSISPGNVYMKIDVMALEAISSAINSTLVPLLSSEVNLLRNIHSEVASIKDELESIMSFLKKADSSAELENGGAKIWVKQVRVVAYQIEDVMDEYILHLAKNRQRRGFLDFLRKLARSITKLKPRHDLASQIEDIKRIIRDIKERADRYGFSSIEHGSSSKTEEKGYDDPHLRHLIVNYGVEIQGGIGHLEELQTLKTILANDDLIKELENLRQLRKLSIVAVKREHAKALYTAVEKMNHLQSLYVQFIRGDTILDLHSLSSPPKSLQRLFLIEHLEMSPNWISRLDNLVSLDLMDSWLTGAHAIKALQALPNLIKLSFYQGYDGEQLYFDVGGFPKLKSLYLQRLGRLNSVIIEEGGLPVLEKLEIGDCPQLKETAHIHNSNLLLLLLCQQSSTTE</sequence>
<reference evidence="7" key="1">
    <citation type="submission" date="2019-11" db="EMBL/GenBank/DDBJ databases">
        <authorList>
            <person name="Liu Y."/>
            <person name="Hou J."/>
            <person name="Li T.-Q."/>
            <person name="Guan C.-H."/>
            <person name="Wu X."/>
            <person name="Wu H.-Z."/>
            <person name="Ling F."/>
            <person name="Zhang R."/>
            <person name="Shi X.-G."/>
            <person name="Ren J.-P."/>
            <person name="Chen E.-F."/>
            <person name="Sun J.-M."/>
        </authorList>
    </citation>
    <scope>NUCLEOTIDE SEQUENCE</scope>
    <source>
        <strain evidence="7">Adult_tree_wgs_1</strain>
        <tissue evidence="7">Leaves</tissue>
    </source>
</reference>
<evidence type="ECO:0000256" key="4">
    <source>
        <dbReference type="ARBA" id="ARBA00022840"/>
    </source>
</evidence>
<gene>
    <name evidence="7" type="ORF">RHSIM_Rhsim02G0080700</name>
</gene>
<evidence type="ECO:0000259" key="6">
    <source>
        <dbReference type="Pfam" id="PF23598"/>
    </source>
</evidence>
<dbReference type="CDD" id="cd14798">
    <property type="entry name" value="RX-CC_like"/>
    <property type="match status" value="1"/>
</dbReference>
<evidence type="ECO:0008006" key="9">
    <source>
        <dbReference type="Google" id="ProtNLM"/>
    </source>
</evidence>
<evidence type="ECO:0000256" key="1">
    <source>
        <dbReference type="ARBA" id="ARBA00022737"/>
    </source>
</evidence>
<keyword evidence="4" id="KW-0067">ATP-binding</keyword>
<dbReference type="AlphaFoldDB" id="A0A834HDX1"/>
<dbReference type="Gene3D" id="3.80.10.10">
    <property type="entry name" value="Ribonuclease Inhibitor"/>
    <property type="match status" value="1"/>
</dbReference>
<evidence type="ECO:0000313" key="7">
    <source>
        <dbReference type="EMBL" id="KAF7151382.1"/>
    </source>
</evidence>
<keyword evidence="2" id="KW-0547">Nucleotide-binding</keyword>
<comment type="caution">
    <text evidence="7">The sequence shown here is derived from an EMBL/GenBank/DDBJ whole genome shotgun (WGS) entry which is preliminary data.</text>
</comment>
<evidence type="ECO:0000313" key="8">
    <source>
        <dbReference type="Proteomes" id="UP000626092"/>
    </source>
</evidence>
<dbReference type="InterPro" id="IPR041118">
    <property type="entry name" value="Rx_N"/>
</dbReference>
<dbReference type="Gene3D" id="1.20.5.4130">
    <property type="match status" value="1"/>
</dbReference>
<feature type="domain" description="Disease resistance R13L4/SHOC-2-like LRR" evidence="6">
    <location>
        <begin position="181"/>
        <end position="386"/>
    </location>
</feature>
<dbReference type="InterPro" id="IPR032675">
    <property type="entry name" value="LRR_dom_sf"/>
</dbReference>
<dbReference type="OrthoDB" id="1427642at2759"/>
<dbReference type="Pfam" id="PF18052">
    <property type="entry name" value="Rx_N"/>
    <property type="match status" value="1"/>
</dbReference>
<dbReference type="InterPro" id="IPR038005">
    <property type="entry name" value="RX-like_CC"/>
</dbReference>
<evidence type="ECO:0000259" key="5">
    <source>
        <dbReference type="Pfam" id="PF18052"/>
    </source>
</evidence>
<keyword evidence="3" id="KW-0611">Plant defense</keyword>
<dbReference type="PANTHER" id="PTHR19338:SF32">
    <property type="entry name" value="OS06G0287500 PROTEIN"/>
    <property type="match status" value="1"/>
</dbReference>
<dbReference type="EMBL" id="WJXA01000002">
    <property type="protein sequence ID" value="KAF7151382.1"/>
    <property type="molecule type" value="Genomic_DNA"/>
</dbReference>
<dbReference type="Proteomes" id="UP000626092">
    <property type="component" value="Unassembled WGS sequence"/>
</dbReference>
<dbReference type="Pfam" id="PF23598">
    <property type="entry name" value="LRR_14"/>
    <property type="match status" value="1"/>
</dbReference>
<organism evidence="7 8">
    <name type="scientific">Rhododendron simsii</name>
    <name type="common">Sims's rhododendron</name>
    <dbReference type="NCBI Taxonomy" id="118357"/>
    <lineage>
        <taxon>Eukaryota</taxon>
        <taxon>Viridiplantae</taxon>
        <taxon>Streptophyta</taxon>
        <taxon>Embryophyta</taxon>
        <taxon>Tracheophyta</taxon>
        <taxon>Spermatophyta</taxon>
        <taxon>Magnoliopsida</taxon>
        <taxon>eudicotyledons</taxon>
        <taxon>Gunneridae</taxon>
        <taxon>Pentapetalae</taxon>
        <taxon>asterids</taxon>
        <taxon>Ericales</taxon>
        <taxon>Ericaceae</taxon>
        <taxon>Ericoideae</taxon>
        <taxon>Rhodoreae</taxon>
        <taxon>Rhododendron</taxon>
    </lineage>
</organism>
<dbReference type="PANTHER" id="PTHR19338">
    <property type="entry name" value="TRANSLOCASE OF INNER MITOCHONDRIAL MEMBRANE 13 HOMOLOG"/>
    <property type="match status" value="1"/>
</dbReference>
<dbReference type="GO" id="GO:0005524">
    <property type="term" value="F:ATP binding"/>
    <property type="evidence" value="ECO:0007669"/>
    <property type="project" value="UniProtKB-KW"/>
</dbReference>
<feature type="domain" description="Disease resistance N-terminal" evidence="5">
    <location>
        <begin position="36"/>
        <end position="119"/>
    </location>
</feature>
<keyword evidence="1" id="KW-0677">Repeat</keyword>
<evidence type="ECO:0000256" key="2">
    <source>
        <dbReference type="ARBA" id="ARBA00022741"/>
    </source>
</evidence>
<dbReference type="GO" id="GO:0006952">
    <property type="term" value="P:defense response"/>
    <property type="evidence" value="ECO:0007669"/>
    <property type="project" value="UniProtKB-KW"/>
</dbReference>